<protein>
    <submittedName>
        <fullName evidence="1">Uncharacterized protein</fullName>
    </submittedName>
</protein>
<organism evidence="1 2">
    <name type="scientific">Paraburkholderia caribensis MBA4</name>
    <dbReference type="NCBI Taxonomy" id="1323664"/>
    <lineage>
        <taxon>Bacteria</taxon>
        <taxon>Pseudomonadati</taxon>
        <taxon>Pseudomonadota</taxon>
        <taxon>Betaproteobacteria</taxon>
        <taxon>Burkholderiales</taxon>
        <taxon>Burkholderiaceae</taxon>
        <taxon>Paraburkholderia</taxon>
    </lineage>
</organism>
<dbReference type="KEGG" id="bcai:K788_0004067"/>
<dbReference type="Proteomes" id="UP000019146">
    <property type="component" value="Chromosome 1"/>
</dbReference>
<reference evidence="1 2" key="1">
    <citation type="journal article" date="2014" name="Genome Announc.">
        <title>Draft Genome Sequence of the Haloacid-Degrading Burkholderia caribensis Strain MBA4.</title>
        <authorList>
            <person name="Pan Y."/>
            <person name="Kong K.F."/>
            <person name="Tsang J.S."/>
        </authorList>
    </citation>
    <scope>NUCLEOTIDE SEQUENCE [LARGE SCALE GENOMIC DNA]</scope>
    <source>
        <strain evidence="1 2">MBA4</strain>
    </source>
</reference>
<sequence length="63" mass="7265">MGSAGEQQSARRQHAHEGSLDCFHSFLTQIFHSNPRPRWKAASRLLERRAIRFITQLFTPDTA</sequence>
<dbReference type="AlphaFoldDB" id="A0A0P0R4K6"/>
<dbReference type="EMBL" id="CP012746">
    <property type="protein sequence ID" value="ALL63198.1"/>
    <property type="molecule type" value="Genomic_DNA"/>
</dbReference>
<gene>
    <name evidence="1" type="ORF">K788_0004067</name>
</gene>
<evidence type="ECO:0000313" key="1">
    <source>
        <dbReference type="EMBL" id="ALL63198.1"/>
    </source>
</evidence>
<name>A0A0P0R4K6_9BURK</name>
<accession>A0A0P0R4K6</accession>
<evidence type="ECO:0000313" key="2">
    <source>
        <dbReference type="Proteomes" id="UP000019146"/>
    </source>
</evidence>
<proteinExistence type="predicted"/>